<dbReference type="InterPro" id="IPR001792">
    <property type="entry name" value="Acylphosphatase-like_dom"/>
</dbReference>
<keyword evidence="9" id="KW-1185">Reference proteome</keyword>
<gene>
    <name evidence="8" type="ORF">HNQ60_000272</name>
</gene>
<dbReference type="PANTHER" id="PTHR47268:SF4">
    <property type="entry name" value="ACYLPHOSPHATASE"/>
    <property type="match status" value="1"/>
</dbReference>
<protein>
    <recommendedName>
        <fullName evidence="3 5">acylphosphatase</fullName>
        <ecNumber evidence="2 5">3.6.1.7</ecNumber>
    </recommendedName>
</protein>
<sequence>MASVIARRCFVSGRVQGVFYRASTRQRAIELGLSGYACNLPDGRVEVLAVGDPAAVQSLVDWLAIGPPAAHVTNVDVSDIALDELGKLPAGFATR</sequence>
<evidence type="ECO:0000256" key="4">
    <source>
        <dbReference type="ARBA" id="ARBA00047645"/>
    </source>
</evidence>
<dbReference type="Pfam" id="PF00708">
    <property type="entry name" value="Acylphosphatase"/>
    <property type="match status" value="1"/>
</dbReference>
<dbReference type="PANTHER" id="PTHR47268">
    <property type="entry name" value="ACYLPHOSPHATASE"/>
    <property type="match status" value="1"/>
</dbReference>
<evidence type="ECO:0000256" key="2">
    <source>
        <dbReference type="ARBA" id="ARBA00012150"/>
    </source>
</evidence>
<comment type="similarity">
    <text evidence="1 6">Belongs to the acylphosphatase family.</text>
</comment>
<evidence type="ECO:0000256" key="5">
    <source>
        <dbReference type="PROSITE-ProRule" id="PRU00520"/>
    </source>
</evidence>
<dbReference type="Proteomes" id="UP000588068">
    <property type="component" value="Unassembled WGS sequence"/>
</dbReference>
<dbReference type="NCBIfam" id="NF011022">
    <property type="entry name" value="PRK14451.1"/>
    <property type="match status" value="1"/>
</dbReference>
<dbReference type="GO" id="GO:0003998">
    <property type="term" value="F:acylphosphatase activity"/>
    <property type="evidence" value="ECO:0007669"/>
    <property type="project" value="UniProtKB-EC"/>
</dbReference>
<dbReference type="PROSITE" id="PS51160">
    <property type="entry name" value="ACYLPHOSPHATASE_3"/>
    <property type="match status" value="1"/>
</dbReference>
<reference evidence="8 9" key="1">
    <citation type="submission" date="2020-08" db="EMBL/GenBank/DDBJ databases">
        <title>Genomic Encyclopedia of Type Strains, Phase IV (KMG-IV): sequencing the most valuable type-strain genomes for metagenomic binning, comparative biology and taxonomic classification.</title>
        <authorList>
            <person name="Goeker M."/>
        </authorList>
    </citation>
    <scope>NUCLEOTIDE SEQUENCE [LARGE SCALE GENOMIC DNA]</scope>
    <source>
        <strain evidence="8 9">DSM 26723</strain>
    </source>
</reference>
<feature type="active site" evidence="5">
    <location>
        <position position="21"/>
    </location>
</feature>
<dbReference type="EMBL" id="JACHHZ010000001">
    <property type="protein sequence ID" value="MBB6091426.1"/>
    <property type="molecule type" value="Genomic_DNA"/>
</dbReference>
<dbReference type="SUPFAM" id="SSF54975">
    <property type="entry name" value="Acylphosphatase/BLUF domain-like"/>
    <property type="match status" value="1"/>
</dbReference>
<accession>A0A841HF87</accession>
<evidence type="ECO:0000256" key="1">
    <source>
        <dbReference type="ARBA" id="ARBA00005614"/>
    </source>
</evidence>
<evidence type="ECO:0000256" key="3">
    <source>
        <dbReference type="ARBA" id="ARBA00015991"/>
    </source>
</evidence>
<evidence type="ECO:0000313" key="9">
    <source>
        <dbReference type="Proteomes" id="UP000588068"/>
    </source>
</evidence>
<evidence type="ECO:0000313" key="8">
    <source>
        <dbReference type="EMBL" id="MBB6091426.1"/>
    </source>
</evidence>
<dbReference type="Gene3D" id="3.30.70.100">
    <property type="match status" value="1"/>
</dbReference>
<organism evidence="8 9">
    <name type="scientific">Povalibacter uvarum</name>
    <dbReference type="NCBI Taxonomy" id="732238"/>
    <lineage>
        <taxon>Bacteria</taxon>
        <taxon>Pseudomonadati</taxon>
        <taxon>Pseudomonadota</taxon>
        <taxon>Gammaproteobacteria</taxon>
        <taxon>Steroidobacterales</taxon>
        <taxon>Steroidobacteraceae</taxon>
        <taxon>Povalibacter</taxon>
    </lineage>
</organism>
<evidence type="ECO:0000256" key="6">
    <source>
        <dbReference type="RuleBase" id="RU004168"/>
    </source>
</evidence>
<proteinExistence type="inferred from homology"/>
<evidence type="ECO:0000259" key="7">
    <source>
        <dbReference type="PROSITE" id="PS51160"/>
    </source>
</evidence>
<dbReference type="RefSeq" id="WP_184329227.1">
    <property type="nucleotide sequence ID" value="NZ_JACHHZ010000001.1"/>
</dbReference>
<dbReference type="InterPro" id="IPR036046">
    <property type="entry name" value="Acylphosphatase-like_dom_sf"/>
</dbReference>
<feature type="domain" description="Acylphosphatase-like" evidence="7">
    <location>
        <begin position="6"/>
        <end position="95"/>
    </location>
</feature>
<comment type="caution">
    <text evidence="8">The sequence shown here is derived from an EMBL/GenBank/DDBJ whole genome shotgun (WGS) entry which is preliminary data.</text>
</comment>
<dbReference type="EC" id="3.6.1.7" evidence="2 5"/>
<feature type="active site" evidence="5">
    <location>
        <position position="39"/>
    </location>
</feature>
<name>A0A841HF87_9GAMM</name>
<comment type="catalytic activity">
    <reaction evidence="4 5">
        <text>an acyl phosphate + H2O = a carboxylate + phosphate + H(+)</text>
        <dbReference type="Rhea" id="RHEA:14965"/>
        <dbReference type="ChEBI" id="CHEBI:15377"/>
        <dbReference type="ChEBI" id="CHEBI:15378"/>
        <dbReference type="ChEBI" id="CHEBI:29067"/>
        <dbReference type="ChEBI" id="CHEBI:43474"/>
        <dbReference type="ChEBI" id="CHEBI:59918"/>
        <dbReference type="EC" id="3.6.1.7"/>
    </reaction>
</comment>
<keyword evidence="5 8" id="KW-0378">Hydrolase</keyword>
<dbReference type="AlphaFoldDB" id="A0A841HF87"/>
<dbReference type="InterPro" id="IPR020456">
    <property type="entry name" value="Acylphosphatase"/>
</dbReference>